<evidence type="ECO:0000313" key="6">
    <source>
        <dbReference type="Proteomes" id="UP001153321"/>
    </source>
</evidence>
<evidence type="ECO:0008006" key="7">
    <source>
        <dbReference type="Google" id="ProtNLM"/>
    </source>
</evidence>
<feature type="transmembrane region" description="Helical" evidence="1">
    <location>
        <begin position="417"/>
        <end position="436"/>
    </location>
</feature>
<dbReference type="AlphaFoldDB" id="A0A9P0NB70"/>
<keyword evidence="6" id="KW-1185">Reference proteome</keyword>
<name>A0A9P0NB70_SPOLI</name>
<feature type="transmembrane region" description="Helical" evidence="1">
    <location>
        <begin position="340"/>
        <end position="362"/>
    </location>
</feature>
<feature type="transmembrane region" description="Helical" evidence="1">
    <location>
        <begin position="306"/>
        <end position="328"/>
    </location>
</feature>
<keyword evidence="1" id="KW-0472">Membrane</keyword>
<feature type="transmembrane region" description="Helical" evidence="1">
    <location>
        <begin position="162"/>
        <end position="183"/>
    </location>
</feature>
<keyword evidence="1" id="KW-1133">Transmembrane helix</keyword>
<dbReference type="GO" id="GO:0016747">
    <property type="term" value="F:acyltransferase activity, transferring groups other than amino-acyl groups"/>
    <property type="evidence" value="ECO:0007669"/>
    <property type="project" value="InterPro"/>
</dbReference>
<keyword evidence="1" id="KW-0812">Transmembrane</keyword>
<feature type="chain" id="PRO_5040507600" description="Nose resistant-to-fluoxetine protein N-terminal domain-containing protein" evidence="2">
    <location>
        <begin position="20"/>
        <end position="504"/>
    </location>
</feature>
<protein>
    <recommendedName>
        <fullName evidence="7">Nose resistant-to-fluoxetine protein N-terminal domain-containing protein</fullName>
    </recommendedName>
</protein>
<feature type="transmembrane region" description="Helical" evidence="1">
    <location>
        <begin position="265"/>
        <end position="286"/>
    </location>
</feature>
<feature type="transmembrane region" description="Helical" evidence="1">
    <location>
        <begin position="238"/>
        <end position="258"/>
    </location>
</feature>
<feature type="transmembrane region" description="Helical" evidence="1">
    <location>
        <begin position="382"/>
        <end position="405"/>
    </location>
</feature>
<dbReference type="EMBL" id="LR824539">
    <property type="protein sequence ID" value="CAH1646497.1"/>
    <property type="molecule type" value="Genomic_DNA"/>
</dbReference>
<feature type="domain" description="Nose resistant-to-fluoxetine protein N-terminal" evidence="4">
    <location>
        <begin position="48"/>
        <end position="111"/>
    </location>
</feature>
<dbReference type="PANTHER" id="PTHR11161">
    <property type="entry name" value="O-ACYLTRANSFERASE"/>
    <property type="match status" value="1"/>
</dbReference>
<evidence type="ECO:0000259" key="4">
    <source>
        <dbReference type="Pfam" id="PF20146"/>
    </source>
</evidence>
<accession>A0A9P0NB70</accession>
<keyword evidence="2" id="KW-0732">Signal</keyword>
<evidence type="ECO:0000256" key="2">
    <source>
        <dbReference type="SAM" id="SignalP"/>
    </source>
</evidence>
<dbReference type="PANTHER" id="PTHR11161:SF0">
    <property type="entry name" value="O-ACYLTRANSFERASE LIKE PROTEIN"/>
    <property type="match status" value="1"/>
</dbReference>
<evidence type="ECO:0000256" key="1">
    <source>
        <dbReference type="SAM" id="Phobius"/>
    </source>
</evidence>
<dbReference type="Proteomes" id="UP001153321">
    <property type="component" value="Chromosome 8"/>
</dbReference>
<gene>
    <name evidence="5" type="ORF">SPLIT_LOCUS11849</name>
</gene>
<dbReference type="Pfam" id="PF01757">
    <property type="entry name" value="Acyl_transf_3"/>
    <property type="match status" value="1"/>
</dbReference>
<dbReference type="Pfam" id="PF20146">
    <property type="entry name" value="NRF"/>
    <property type="match status" value="1"/>
</dbReference>
<feature type="signal peptide" evidence="2">
    <location>
        <begin position="1"/>
        <end position="19"/>
    </location>
</feature>
<dbReference type="InterPro" id="IPR052728">
    <property type="entry name" value="O2_lipid_transport_reg"/>
</dbReference>
<organism evidence="5 6">
    <name type="scientific">Spodoptera littoralis</name>
    <name type="common">Egyptian cotton leafworm</name>
    <dbReference type="NCBI Taxonomy" id="7109"/>
    <lineage>
        <taxon>Eukaryota</taxon>
        <taxon>Metazoa</taxon>
        <taxon>Ecdysozoa</taxon>
        <taxon>Arthropoda</taxon>
        <taxon>Hexapoda</taxon>
        <taxon>Insecta</taxon>
        <taxon>Pterygota</taxon>
        <taxon>Neoptera</taxon>
        <taxon>Endopterygota</taxon>
        <taxon>Lepidoptera</taxon>
        <taxon>Glossata</taxon>
        <taxon>Ditrysia</taxon>
        <taxon>Noctuoidea</taxon>
        <taxon>Noctuidae</taxon>
        <taxon>Amphipyrinae</taxon>
        <taxon>Spodoptera</taxon>
    </lineage>
</organism>
<dbReference type="InterPro" id="IPR002656">
    <property type="entry name" value="Acyl_transf_3_dom"/>
</dbReference>
<feature type="transmembrane region" description="Helical" evidence="1">
    <location>
        <begin position="456"/>
        <end position="481"/>
    </location>
</feature>
<evidence type="ECO:0000259" key="3">
    <source>
        <dbReference type="Pfam" id="PF01757"/>
    </source>
</evidence>
<proteinExistence type="predicted"/>
<dbReference type="InterPro" id="IPR006621">
    <property type="entry name" value="Nose-resist-to-fluoxetine_N"/>
</dbReference>
<evidence type="ECO:0000313" key="5">
    <source>
        <dbReference type="EMBL" id="CAH1646497.1"/>
    </source>
</evidence>
<feature type="domain" description="Acyltransferase 3" evidence="3">
    <location>
        <begin position="230"/>
        <end position="469"/>
    </location>
</feature>
<reference evidence="5" key="1">
    <citation type="submission" date="2022-02" db="EMBL/GenBank/DDBJ databases">
        <authorList>
            <person name="King R."/>
        </authorList>
    </citation>
    <scope>NUCLEOTIDE SEQUENCE</scope>
</reference>
<sequence>MFSKVIFYVISINFILVRGHIQLPVPNEALDQNLYRDVIDPELCSEQIAQIRNNTLLSMSFADAGIRVPRGVLTGNTLDLGNYHQCLGINQITDTNTELQGKYCMIRVPMNQSYHFPEDFEIPNFDPRLLQLDDETVATLKAYYASRQGMLAMSGIFNDERVVFSIIGLLTLVSTTFDIWQTIILKKDPKTVSVIGRSFSVYTNGRRVMTFSSGANTIECLDGIRALAMMWVCVGQTWYLAIDVQLHILSPILLYWVLMGRKKIAWAALLAGLVAILTAATTYNFIREFPSTMMGRPERTMDYSVNYYMNTLTRGSPFLVGMIFGYLVRTEKLVMSKITTAFYWIAAFSLSTLLMYTNYPIAQPDWDNQLGDSLYNSFVRPLWALYLGCLIYACVNGYGGPINWFLSLSVWKLQSRLSYGMYLFHYGLMVAVNYTAVSPMYFSVESVLFKFLAHYALSFAVTFLMVLVIDAPFSTLIKLIFTSPKKPTKKEFDEEPTKEMDKTV</sequence>